<keyword evidence="2" id="KW-1185">Reference proteome</keyword>
<reference evidence="1" key="1">
    <citation type="submission" date="2025-08" db="UniProtKB">
        <authorList>
            <consortium name="Ensembl"/>
        </authorList>
    </citation>
    <scope>IDENTIFICATION</scope>
</reference>
<accession>A0A2K5MK71</accession>
<dbReference type="Ensembl" id="ENSCATT00000049845.1">
    <property type="protein sequence ID" value="ENSCATP00000025614.1"/>
    <property type="gene ID" value="ENSCATG00000036274.1"/>
</dbReference>
<reference evidence="1" key="2">
    <citation type="submission" date="2025-09" db="UniProtKB">
        <authorList>
            <consortium name="Ensembl"/>
        </authorList>
    </citation>
    <scope>IDENTIFICATION</scope>
</reference>
<evidence type="ECO:0000313" key="1">
    <source>
        <dbReference type="Ensembl" id="ENSCATP00000025614.1"/>
    </source>
</evidence>
<protein>
    <submittedName>
        <fullName evidence="1">Uncharacterized protein</fullName>
    </submittedName>
</protein>
<sequence>MKPQTFVFQAEDNENPCQTWIGRKNQGFESHRLISVLIHVFLVCKPRRGL</sequence>
<dbReference type="Proteomes" id="UP000233060">
    <property type="component" value="Unassembled WGS sequence"/>
</dbReference>
<evidence type="ECO:0000313" key="2">
    <source>
        <dbReference type="Proteomes" id="UP000233060"/>
    </source>
</evidence>
<dbReference type="AlphaFoldDB" id="A0A2K5MK71"/>
<name>A0A2K5MK71_CERAT</name>
<proteinExistence type="predicted"/>
<organism evidence="1 2">
    <name type="scientific">Cercocebus atys</name>
    <name type="common">Sooty mangabey</name>
    <name type="synonym">Cercocebus torquatus atys</name>
    <dbReference type="NCBI Taxonomy" id="9531"/>
    <lineage>
        <taxon>Eukaryota</taxon>
        <taxon>Metazoa</taxon>
        <taxon>Chordata</taxon>
        <taxon>Craniata</taxon>
        <taxon>Vertebrata</taxon>
        <taxon>Euteleostomi</taxon>
        <taxon>Mammalia</taxon>
        <taxon>Eutheria</taxon>
        <taxon>Euarchontoglires</taxon>
        <taxon>Primates</taxon>
        <taxon>Haplorrhini</taxon>
        <taxon>Catarrhini</taxon>
        <taxon>Cercopithecidae</taxon>
        <taxon>Cercopithecinae</taxon>
        <taxon>Cercocebus</taxon>
    </lineage>
</organism>
<dbReference type="GeneTree" id="ENSGT00950000183584"/>
<dbReference type="Bgee" id="ENSCATG00000036274">
    <property type="expression patterns" value="Expressed in spleen and 1 other cell type or tissue"/>
</dbReference>
<dbReference type="OMA" id="PQTFVFQ"/>